<accession>A0ABN9SL21</accession>
<feature type="compositionally biased region" description="Low complexity" evidence="1">
    <location>
        <begin position="275"/>
        <end position="290"/>
    </location>
</feature>
<keyword evidence="3" id="KW-1185">Reference proteome</keyword>
<comment type="caution">
    <text evidence="2">The sequence shown here is derived from an EMBL/GenBank/DDBJ whole genome shotgun (WGS) entry which is preliminary data.</text>
</comment>
<proteinExistence type="predicted"/>
<feature type="region of interest" description="Disordered" evidence="1">
    <location>
        <begin position="407"/>
        <end position="427"/>
    </location>
</feature>
<feature type="compositionally biased region" description="Basic and acidic residues" evidence="1">
    <location>
        <begin position="1040"/>
        <end position="1056"/>
    </location>
</feature>
<feature type="compositionally biased region" description="Low complexity" evidence="1">
    <location>
        <begin position="211"/>
        <end position="225"/>
    </location>
</feature>
<evidence type="ECO:0000256" key="1">
    <source>
        <dbReference type="SAM" id="MobiDB-lite"/>
    </source>
</evidence>
<evidence type="ECO:0000313" key="2">
    <source>
        <dbReference type="EMBL" id="CAK0832470.1"/>
    </source>
</evidence>
<gene>
    <name evidence="2" type="ORF">PCOR1329_LOCUS30478</name>
</gene>
<protein>
    <submittedName>
        <fullName evidence="2">Uncharacterized protein</fullName>
    </submittedName>
</protein>
<feature type="region of interest" description="Disordered" evidence="1">
    <location>
        <begin position="1"/>
        <end position="38"/>
    </location>
</feature>
<feature type="region of interest" description="Disordered" evidence="1">
    <location>
        <begin position="104"/>
        <end position="127"/>
    </location>
</feature>
<feature type="region of interest" description="Disordered" evidence="1">
    <location>
        <begin position="156"/>
        <end position="327"/>
    </location>
</feature>
<feature type="compositionally biased region" description="Low complexity" evidence="1">
    <location>
        <begin position="181"/>
        <end position="199"/>
    </location>
</feature>
<feature type="compositionally biased region" description="Low complexity" evidence="1">
    <location>
        <begin position="532"/>
        <end position="565"/>
    </location>
</feature>
<sequence length="1062" mass="109576">SLSGAGCPSRWRDAGGGSRRAAARRPGRAVGGRGAASHALRRAQAMRRGMMLRTGPDVASAPGADACPARAAAAGRHPISALLLVGRGTSGELPESQAPRCLHDGAPLSLQPAGDPQGPPRAGVGPAAPEALAALGAAPEAPQPVAVGSMAEFRPDMPAAPGSARVVAPPEQLRAGRSPRKAPALASAARPGASPGPSLLVAPAALRGTEGHPAGEAAGAPTARGAPGGRPGTTPTTRRAPSKTTAPHDQLLDSAGTAKLPGPTVALPSQAKPDPAQAAASLSPARASLPGPDQQGAVAVIRQGQPAWASRSPERKRGSAPLAGKRLVEKRLATEAPRDAADAAADPAQAAPRGVYTRVFPTSWNHTSRPRPSLAREGSLETAAPVMETTDPWSTVRMSDYSIEQLPASLQHPSSSSRASPESTCSTMEPRFLVSPQDWPEAVVARAGGAVISPARGSASSAEGELVCIGAPTGPPGGARRPGTSPAAPRARPRSPARAGGGVTSPARCSASSAEGELVCIGAPTGPPAGAPRPGTSPAAPRARPRSPARAAPPAAPAAPEATAGMPRHTRRFLGSKDPPRGAAAAEAQGCRDGAAEAHAQHAGLRPPRRQRAGPRRAAGAAEGAAGGAAADPHARGGSPRAGRSRQASPRVTSPQGQRGLRLVLPGAREGGRSPSPMAVFAAAGAVSPRPWFPPGEGPCSPRSITAELASEGSALGGSIRLEASAEGEGLQPAPGPWSRATTQRSIAEGAPTAGVQRSVRLLQALHAMRRLAGDEDEGGEGDAEGCLLNNTLLNTEDSSEQLWQQEEQMVKHVGFTAEAGGARHASQAVTCRVLEIVRRKRQLLQTVEARTQLFEAEVARKGDLLREVVAGTLESPPELMRLEDFLESVTHPGELAEANRADFSLFASTFRLPADHGTLVRLREQRGEMALWWAESCMAEAAKGTDYAALKTMRDIAMMAGLDRDHFLSFRMKRVLIDRVADWAVEQAELARQHADAPGTTLAADARKVEDTIESAVKEGVPESDPRIRQARAAMKAIRDADFARRRREQAEQRRQRGALA</sequence>
<feature type="compositionally biased region" description="Low complexity" evidence="1">
    <location>
        <begin position="478"/>
        <end position="498"/>
    </location>
</feature>
<evidence type="ECO:0000313" key="3">
    <source>
        <dbReference type="Proteomes" id="UP001189429"/>
    </source>
</evidence>
<feature type="region of interest" description="Disordered" evidence="1">
    <location>
        <begin position="467"/>
        <end position="661"/>
    </location>
</feature>
<dbReference type="Proteomes" id="UP001189429">
    <property type="component" value="Unassembled WGS sequence"/>
</dbReference>
<organism evidence="2 3">
    <name type="scientific">Prorocentrum cordatum</name>
    <dbReference type="NCBI Taxonomy" id="2364126"/>
    <lineage>
        <taxon>Eukaryota</taxon>
        <taxon>Sar</taxon>
        <taxon>Alveolata</taxon>
        <taxon>Dinophyceae</taxon>
        <taxon>Prorocentrales</taxon>
        <taxon>Prorocentraceae</taxon>
        <taxon>Prorocentrum</taxon>
    </lineage>
</organism>
<dbReference type="EMBL" id="CAUYUJ010011722">
    <property type="protein sequence ID" value="CAK0832470.1"/>
    <property type="molecule type" value="Genomic_DNA"/>
</dbReference>
<feature type="compositionally biased region" description="Low complexity" evidence="1">
    <location>
        <begin position="616"/>
        <end position="651"/>
    </location>
</feature>
<feature type="region of interest" description="Disordered" evidence="1">
    <location>
        <begin position="1040"/>
        <end position="1062"/>
    </location>
</feature>
<feature type="region of interest" description="Disordered" evidence="1">
    <location>
        <begin position="362"/>
        <end position="382"/>
    </location>
</feature>
<reference evidence="2" key="1">
    <citation type="submission" date="2023-10" db="EMBL/GenBank/DDBJ databases">
        <authorList>
            <person name="Chen Y."/>
            <person name="Shah S."/>
            <person name="Dougan E. K."/>
            <person name="Thang M."/>
            <person name="Chan C."/>
        </authorList>
    </citation>
    <scope>NUCLEOTIDE SEQUENCE [LARGE SCALE GENOMIC DNA]</scope>
</reference>
<feature type="non-terminal residue" evidence="2">
    <location>
        <position position="1"/>
    </location>
</feature>
<feature type="compositionally biased region" description="Low complexity" evidence="1">
    <location>
        <begin position="409"/>
        <end position="426"/>
    </location>
</feature>
<name>A0ABN9SL21_9DINO</name>